<evidence type="ECO:0000313" key="1">
    <source>
        <dbReference type="EMBL" id="NIK60437.1"/>
    </source>
</evidence>
<accession>A0A7X6A3H7</accession>
<dbReference type="Proteomes" id="UP000555407">
    <property type="component" value="Unassembled WGS sequence"/>
</dbReference>
<gene>
    <name evidence="1" type="ORF">BJY22_006154</name>
</gene>
<proteinExistence type="predicted"/>
<comment type="caution">
    <text evidence="1">The sequence shown here is derived from an EMBL/GenBank/DDBJ whole genome shotgun (WGS) entry which is preliminary data.</text>
</comment>
<dbReference type="GO" id="GO:0016787">
    <property type="term" value="F:hydrolase activity"/>
    <property type="evidence" value="ECO:0007669"/>
    <property type="project" value="UniProtKB-KW"/>
</dbReference>
<keyword evidence="1" id="KW-0378">Hydrolase</keyword>
<dbReference type="EMBL" id="JAASRO010000001">
    <property type="protein sequence ID" value="NIK60437.1"/>
    <property type="molecule type" value="Genomic_DNA"/>
</dbReference>
<evidence type="ECO:0000313" key="2">
    <source>
        <dbReference type="Proteomes" id="UP000555407"/>
    </source>
</evidence>
<sequence length="108" mass="11565">METWTRPLALGYIRARVVMTGDEIAAAKVGLAAFALAEGLALGTVYLEHPHTAPAAFEALLDEIRGDNDVWAVVVPTAQHLTDGGLRMMRRALEHHGAVHLMVAATTP</sequence>
<protein>
    <submittedName>
        <fullName evidence="1">Rhamnogalacturonyl hydrolase YesR</fullName>
    </submittedName>
</protein>
<keyword evidence="2" id="KW-1185">Reference proteome</keyword>
<name>A0A7X6A3H7_9ACTN</name>
<dbReference type="AlphaFoldDB" id="A0A7X6A3H7"/>
<reference evidence="1 2" key="1">
    <citation type="submission" date="2020-03" db="EMBL/GenBank/DDBJ databases">
        <title>Sequencing the genomes of 1000 actinobacteria strains.</title>
        <authorList>
            <person name="Klenk H.-P."/>
        </authorList>
    </citation>
    <scope>NUCLEOTIDE SEQUENCE [LARGE SCALE GENOMIC DNA]</scope>
    <source>
        <strain evidence="1 2">DSM 45490</strain>
    </source>
</reference>
<dbReference type="RefSeq" id="WP_167213674.1">
    <property type="nucleotide sequence ID" value="NZ_JAASRO010000001.1"/>
</dbReference>
<organism evidence="1 2">
    <name type="scientific">Kribbella shirazensis</name>
    <dbReference type="NCBI Taxonomy" id="1105143"/>
    <lineage>
        <taxon>Bacteria</taxon>
        <taxon>Bacillati</taxon>
        <taxon>Actinomycetota</taxon>
        <taxon>Actinomycetes</taxon>
        <taxon>Propionibacteriales</taxon>
        <taxon>Kribbellaceae</taxon>
        <taxon>Kribbella</taxon>
    </lineage>
</organism>